<dbReference type="InterPro" id="IPR001915">
    <property type="entry name" value="Peptidase_M48"/>
</dbReference>
<evidence type="ECO:0000259" key="7">
    <source>
        <dbReference type="Pfam" id="PF01435"/>
    </source>
</evidence>
<dbReference type="GO" id="GO:0006508">
    <property type="term" value="P:proteolysis"/>
    <property type="evidence" value="ECO:0007669"/>
    <property type="project" value="UniProtKB-KW"/>
</dbReference>
<keyword evidence="4" id="KW-0378">Hydrolase</keyword>
<organism evidence="8 9">
    <name type="scientific">Rhizobium fredii</name>
    <name type="common">Sinorhizobium fredii</name>
    <dbReference type="NCBI Taxonomy" id="380"/>
    <lineage>
        <taxon>Bacteria</taxon>
        <taxon>Pseudomonadati</taxon>
        <taxon>Pseudomonadota</taxon>
        <taxon>Alphaproteobacteria</taxon>
        <taxon>Hyphomicrobiales</taxon>
        <taxon>Rhizobiaceae</taxon>
        <taxon>Sinorhizobium/Ensifer group</taxon>
        <taxon>Sinorhizobium</taxon>
    </lineage>
</organism>
<keyword evidence="5" id="KW-0862">Zinc</keyword>
<dbReference type="Pfam" id="PF01435">
    <property type="entry name" value="Peptidase_M48"/>
    <property type="match status" value="1"/>
</dbReference>
<keyword evidence="2" id="KW-0645">Protease</keyword>
<reference evidence="8 9" key="1">
    <citation type="submission" date="2017-09" db="EMBL/GenBank/DDBJ databases">
        <title>Comparative genomics of rhizobia isolated from Phaseolus vulgaris in China.</title>
        <authorList>
            <person name="Tong W."/>
        </authorList>
    </citation>
    <scope>NUCLEOTIDE SEQUENCE [LARGE SCALE GENOMIC DNA]</scope>
    <source>
        <strain evidence="8 9">PCH1</strain>
    </source>
</reference>
<evidence type="ECO:0000313" key="8">
    <source>
        <dbReference type="EMBL" id="PDT44742.1"/>
    </source>
</evidence>
<dbReference type="GO" id="GO:0004222">
    <property type="term" value="F:metalloendopeptidase activity"/>
    <property type="evidence" value="ECO:0007669"/>
    <property type="project" value="InterPro"/>
</dbReference>
<proteinExistence type="predicted"/>
<evidence type="ECO:0000313" key="9">
    <source>
        <dbReference type="Proteomes" id="UP000220353"/>
    </source>
</evidence>
<keyword evidence="3" id="KW-0479">Metal-binding</keyword>
<name>A0A2A6LR87_RHIFR</name>
<comment type="caution">
    <text evidence="8">The sequence shown here is derived from an EMBL/GenBank/DDBJ whole genome shotgun (WGS) entry which is preliminary data.</text>
</comment>
<accession>A0A2A6LR87</accession>
<evidence type="ECO:0000256" key="2">
    <source>
        <dbReference type="ARBA" id="ARBA00022670"/>
    </source>
</evidence>
<evidence type="ECO:0000256" key="3">
    <source>
        <dbReference type="ARBA" id="ARBA00022723"/>
    </source>
</evidence>
<evidence type="ECO:0000256" key="4">
    <source>
        <dbReference type="ARBA" id="ARBA00022801"/>
    </source>
</evidence>
<evidence type="ECO:0000256" key="5">
    <source>
        <dbReference type="ARBA" id="ARBA00022833"/>
    </source>
</evidence>
<dbReference type="Proteomes" id="UP000220353">
    <property type="component" value="Unassembled WGS sequence"/>
</dbReference>
<evidence type="ECO:0000256" key="6">
    <source>
        <dbReference type="ARBA" id="ARBA00023049"/>
    </source>
</evidence>
<feature type="domain" description="Peptidase M48" evidence="7">
    <location>
        <begin position="258"/>
        <end position="326"/>
    </location>
</feature>
<gene>
    <name evidence="8" type="ORF">CO661_27010</name>
</gene>
<evidence type="ECO:0000256" key="1">
    <source>
        <dbReference type="ARBA" id="ARBA00001947"/>
    </source>
</evidence>
<dbReference type="GO" id="GO:0046872">
    <property type="term" value="F:metal ion binding"/>
    <property type="evidence" value="ECO:0007669"/>
    <property type="project" value="UniProtKB-KW"/>
</dbReference>
<dbReference type="EMBL" id="NWTC01000028">
    <property type="protein sequence ID" value="PDT44742.1"/>
    <property type="molecule type" value="Genomic_DNA"/>
</dbReference>
<comment type="cofactor">
    <cofactor evidence="1">
        <name>Zn(2+)</name>
        <dbReference type="ChEBI" id="CHEBI:29105"/>
    </cofactor>
</comment>
<sequence>MGGRWISKRELEEYLETLAGHRDFEVQIYRILAKMPRDRDIFLRMPYLLRVFAGLTNRGAEETFSSLRNLNWAKSHVDLLRRRFKEVRTLCANKEIAIGVKSEAEFNGEYYRLPGGFVLAFPSGVQTFLRFEAEMFGDISDITFRQKMAEGFSQAVRAGNGWTTRRWRQFRVWRRKRQRTNEQVRDLAWGVERTLRCYADLNTVDRPEFDRGKSPLPFGPFFVGHPLEAGTHLSTFATNFLLLHELGHVKHGHDDERISTCCERQADDFAITAILSNQYDDSEKVANLVGAYFSLHILGRLEGLEQSQEHSTHPPAQRRIQALEARVEASNASLRVKNDFQAMTDHLSKLGQLFQSYKAAENMPHTVYRNLIGCISMGLEDLFKDQVLRWMLVGSSTMLCNYLGNLKYRLEQNLESLDEKTRLKALQEIYEVLELTKNVLPISSKLQFAYKNAAR</sequence>
<protein>
    <recommendedName>
        <fullName evidence="7">Peptidase M48 domain-containing protein</fullName>
    </recommendedName>
</protein>
<dbReference type="AlphaFoldDB" id="A0A2A6LR87"/>
<keyword evidence="6" id="KW-0482">Metalloprotease</keyword>